<evidence type="ECO:0000313" key="6">
    <source>
        <dbReference type="EMBL" id="PIU03277.1"/>
    </source>
</evidence>
<dbReference type="FunFam" id="3.40.50.1580:FF:000012">
    <property type="entry name" value="Probable 6-oxopurine nucleoside phosphorylase"/>
    <property type="match status" value="1"/>
</dbReference>
<evidence type="ECO:0000259" key="5">
    <source>
        <dbReference type="Pfam" id="PF01048"/>
    </source>
</evidence>
<comment type="pathway">
    <text evidence="4">Amino-acid biosynthesis; L-methionine biosynthesis via salvage pathway; S-methyl-5-thio-alpha-D-ribose 1-phosphate from S-methyl-5'-thioadenosine (phosphorylase route): step 1/1.</text>
</comment>
<keyword evidence="1 4" id="KW-0328">Glycosyltransferase</keyword>
<dbReference type="PANTHER" id="PTHR42679">
    <property type="entry name" value="S-METHYL-5'-THIOADENOSINE PHOSPHORYLASE"/>
    <property type="match status" value="1"/>
</dbReference>
<comment type="subunit">
    <text evidence="4">Homohexamer. Dimer of a homotrimer.</text>
</comment>
<dbReference type="UniPathway" id="UPA00904">
    <property type="reaction ID" value="UER00873"/>
</dbReference>
<dbReference type="PANTHER" id="PTHR42679:SF2">
    <property type="entry name" value="S-METHYL-5'-THIOADENOSINE PHOSPHORYLASE"/>
    <property type="match status" value="1"/>
</dbReference>
<feature type="site" description="Important for substrate specificity" evidence="4">
    <location>
        <position position="165"/>
    </location>
</feature>
<dbReference type="GO" id="GO:0006166">
    <property type="term" value="P:purine ribonucleoside salvage"/>
    <property type="evidence" value="ECO:0007669"/>
    <property type="project" value="UniProtKB-UniRule"/>
</dbReference>
<dbReference type="NCBIfam" id="NF005876">
    <property type="entry name" value="PRK07823.1"/>
    <property type="match status" value="1"/>
</dbReference>
<feature type="binding site" evidence="4">
    <location>
        <position position="184"/>
    </location>
    <ligand>
        <name>phosphate</name>
        <dbReference type="ChEBI" id="CHEBI:43474"/>
    </ligand>
</feature>
<dbReference type="HAMAP" id="MF_01963">
    <property type="entry name" value="MTAP"/>
    <property type="match status" value="1"/>
</dbReference>
<dbReference type="InterPro" id="IPR035994">
    <property type="entry name" value="Nucleoside_phosphorylase_sf"/>
</dbReference>
<feature type="binding site" evidence="4">
    <location>
        <position position="183"/>
    </location>
    <ligand>
        <name>substrate</name>
    </ligand>
</feature>
<dbReference type="Gene3D" id="3.40.50.1580">
    <property type="entry name" value="Nucleoside phosphorylase domain"/>
    <property type="match status" value="1"/>
</dbReference>
<comment type="similarity">
    <text evidence="4">Belongs to the PNP/MTAP phosphorylase family. MTAP subfamily.</text>
</comment>
<dbReference type="AlphaFoldDB" id="A0A2M6XCD1"/>
<feature type="binding site" evidence="4">
    <location>
        <position position="12"/>
    </location>
    <ligand>
        <name>phosphate</name>
        <dbReference type="ChEBI" id="CHEBI:43474"/>
    </ligand>
</feature>
<proteinExistence type="inferred from homology"/>
<dbReference type="InterPro" id="IPR000845">
    <property type="entry name" value="Nucleoside_phosphorylase_d"/>
</dbReference>
<comment type="caution">
    <text evidence="6">The sequence shown here is derived from an EMBL/GenBank/DDBJ whole genome shotgun (WGS) entry which is preliminary data.</text>
</comment>
<dbReference type="GO" id="GO:0005829">
    <property type="term" value="C:cytosol"/>
    <property type="evidence" value="ECO:0007669"/>
    <property type="project" value="TreeGrafter"/>
</dbReference>
<dbReference type="NCBIfam" id="TIGR01694">
    <property type="entry name" value="MTAP"/>
    <property type="match status" value="1"/>
</dbReference>
<organism evidence="6 7">
    <name type="scientific">Candidatus Shapirobacteria bacterium CG08_land_8_20_14_0_20_39_18</name>
    <dbReference type="NCBI Taxonomy" id="1974883"/>
    <lineage>
        <taxon>Bacteria</taxon>
        <taxon>Candidatus Shapironibacteriota</taxon>
    </lineage>
</organism>
<evidence type="ECO:0000256" key="2">
    <source>
        <dbReference type="ARBA" id="ARBA00022679"/>
    </source>
</evidence>
<protein>
    <recommendedName>
        <fullName evidence="4">S-methyl-5'-thioadenosine phosphorylase</fullName>
        <ecNumber evidence="4">2.4.2.28</ecNumber>
    </recommendedName>
    <alternativeName>
        <fullName evidence="4">5'-methylthioadenosine phosphorylase</fullName>
        <shortName evidence="4">MTA phosphorylase</shortName>
        <shortName evidence="4">MTAP</shortName>
    </alternativeName>
</protein>
<feature type="site" description="Important for substrate specificity" evidence="4">
    <location>
        <position position="223"/>
    </location>
</feature>
<keyword evidence="3 4" id="KW-0660">Purine salvage</keyword>
<feature type="binding site" evidence="4">
    <location>
        <begin position="52"/>
        <end position="53"/>
    </location>
    <ligand>
        <name>phosphate</name>
        <dbReference type="ChEBI" id="CHEBI:43474"/>
    </ligand>
</feature>
<comment type="catalytic activity">
    <reaction evidence="4">
        <text>S-methyl-5'-thioadenosine + phosphate = 5-(methylsulfanyl)-alpha-D-ribose 1-phosphate + adenine</text>
        <dbReference type="Rhea" id="RHEA:11852"/>
        <dbReference type="ChEBI" id="CHEBI:16708"/>
        <dbReference type="ChEBI" id="CHEBI:17509"/>
        <dbReference type="ChEBI" id="CHEBI:43474"/>
        <dbReference type="ChEBI" id="CHEBI:58533"/>
        <dbReference type="EC" id="2.4.2.28"/>
    </reaction>
</comment>
<accession>A0A2M6XCD1</accession>
<sequence length="265" mass="29700">MGKIDIAVIGGSGFYNLLNKPELIKVETPYGPPSAKLAVGKVGERKVVFLPRHGYDHELPPSQIPYKANLWAFKSLGVERIIAITACGSLQTKMKRGDFVVVDQFVDRTRHRDDTFFQGPLTTHISSAYPYCEQLSKIAYQTGRKLNIGIHQNGTLVIIEGPRFSTKAESEWFTKMGWDIINMTGYPEVTLAKELELCYCAIALVTDYDVGIVTKEKIKPVSMGEITKVFKENNQKAQKLVLEMIRKIPDERSCECGKVLEGARI</sequence>
<feature type="binding site" evidence="4">
    <location>
        <begin position="207"/>
        <end position="209"/>
    </location>
    <ligand>
        <name>substrate</name>
    </ligand>
</feature>
<dbReference type="EMBL" id="PEYO01000019">
    <property type="protein sequence ID" value="PIU03277.1"/>
    <property type="molecule type" value="Genomic_DNA"/>
</dbReference>
<comment type="function">
    <text evidence="4">Catalyzes the reversible phosphorylation of S-methyl-5'-thioadenosine (MTA) to adenine and 5-methylthioribose-1-phosphate. Involved in the breakdown of MTA, a major by-product of polyamine biosynthesis. Responsible for the first step in the methionine salvage pathway after MTA has been generated from S-adenosylmethionine. Has broad substrate specificity with 6-aminopurine nucleosides as preferred substrates.</text>
</comment>
<dbReference type="SUPFAM" id="SSF53167">
    <property type="entry name" value="Purine and uridine phosphorylases"/>
    <property type="match status" value="1"/>
</dbReference>
<dbReference type="GO" id="GO:0019509">
    <property type="term" value="P:L-methionine salvage from methylthioadenosine"/>
    <property type="evidence" value="ECO:0007669"/>
    <property type="project" value="UniProtKB-UniPathway"/>
</dbReference>
<reference evidence="7" key="1">
    <citation type="submission" date="2017-09" db="EMBL/GenBank/DDBJ databases">
        <title>Depth-based differentiation of microbial function through sediment-hosted aquifers and enrichment of novel symbionts in the deep terrestrial subsurface.</title>
        <authorList>
            <person name="Probst A.J."/>
            <person name="Ladd B."/>
            <person name="Jarett J.K."/>
            <person name="Geller-Mcgrath D.E."/>
            <person name="Sieber C.M.K."/>
            <person name="Emerson J.B."/>
            <person name="Anantharaman K."/>
            <person name="Thomas B.C."/>
            <person name="Malmstrom R."/>
            <person name="Stieglmeier M."/>
            <person name="Klingl A."/>
            <person name="Woyke T."/>
            <person name="Ryan C.M."/>
            <person name="Banfield J.F."/>
        </authorList>
    </citation>
    <scope>NUCLEOTIDE SEQUENCE [LARGE SCALE GENOMIC DNA]</scope>
</reference>
<dbReference type="InterPro" id="IPR018099">
    <property type="entry name" value="Purine_phosphorylase-2_CS"/>
</dbReference>
<dbReference type="PROSITE" id="PS01240">
    <property type="entry name" value="PNP_MTAP_2"/>
    <property type="match status" value="1"/>
</dbReference>
<dbReference type="InterPro" id="IPR010044">
    <property type="entry name" value="MTAP"/>
</dbReference>
<dbReference type="CDD" id="cd09010">
    <property type="entry name" value="MTAP_SsMTAPII_like_MTIP"/>
    <property type="match status" value="1"/>
</dbReference>
<keyword evidence="2 4" id="KW-0808">Transferase</keyword>
<gene>
    <name evidence="4" type="primary">mtnP</name>
    <name evidence="6" type="ORF">COT44_04080</name>
</gene>
<evidence type="ECO:0000256" key="1">
    <source>
        <dbReference type="ARBA" id="ARBA00022676"/>
    </source>
</evidence>
<evidence type="ECO:0000256" key="3">
    <source>
        <dbReference type="ARBA" id="ARBA00022726"/>
    </source>
</evidence>
<dbReference type="GO" id="GO:0017061">
    <property type="term" value="F:S-methyl-5-thioadenosine phosphorylase activity"/>
    <property type="evidence" value="ECO:0007669"/>
    <property type="project" value="UniProtKB-EC"/>
</dbReference>
<dbReference type="EC" id="2.4.2.28" evidence="4"/>
<evidence type="ECO:0000313" key="7">
    <source>
        <dbReference type="Proteomes" id="UP000228996"/>
    </source>
</evidence>
<feature type="domain" description="Nucleoside phosphorylase" evidence="5">
    <location>
        <begin position="5"/>
        <end position="246"/>
    </location>
</feature>
<evidence type="ECO:0000256" key="4">
    <source>
        <dbReference type="HAMAP-Rule" id="MF_01963"/>
    </source>
</evidence>
<dbReference type="Proteomes" id="UP000228996">
    <property type="component" value="Unassembled WGS sequence"/>
</dbReference>
<feature type="binding site" evidence="4">
    <location>
        <begin position="85"/>
        <end position="86"/>
    </location>
    <ligand>
        <name>phosphate</name>
        <dbReference type="ChEBI" id="CHEBI:43474"/>
    </ligand>
</feature>
<dbReference type="Pfam" id="PF01048">
    <property type="entry name" value="PNP_UDP_1"/>
    <property type="match status" value="1"/>
</dbReference>
<name>A0A2M6XCD1_9BACT</name>